<comment type="similarity">
    <text evidence="1 5">Belongs to the universal ribosomal protein uL10 family.</text>
</comment>
<comment type="function">
    <text evidence="5">Forms part of the ribosomal stalk, playing a central role in the interaction of the ribosome with GTP-bound translation factors.</text>
</comment>
<dbReference type="OrthoDB" id="9808307at2"/>
<evidence type="ECO:0000256" key="3">
    <source>
        <dbReference type="ARBA" id="ARBA00023274"/>
    </source>
</evidence>
<dbReference type="GO" id="GO:0070180">
    <property type="term" value="F:large ribosomal subunit rRNA binding"/>
    <property type="evidence" value="ECO:0007669"/>
    <property type="project" value="UniProtKB-UniRule"/>
</dbReference>
<dbReference type="HAMAP" id="MF_00362">
    <property type="entry name" value="Ribosomal_uL10"/>
    <property type="match status" value="1"/>
</dbReference>
<evidence type="ECO:0000256" key="2">
    <source>
        <dbReference type="ARBA" id="ARBA00022980"/>
    </source>
</evidence>
<dbReference type="STRING" id="1794912.AXX12_18060"/>
<proteinExistence type="inferred from homology"/>
<comment type="subunit">
    <text evidence="5">Part of the ribosomal stalk of the 50S ribosomal subunit. The N-terminus interacts with L11 and the large rRNA to form the base of the stalk. The C-terminus forms an elongated spine to which L12 dimers bind in a sequential fashion forming a multimeric L10(L12)X complex.</text>
</comment>
<dbReference type="Proteomes" id="UP000076268">
    <property type="component" value="Unassembled WGS sequence"/>
</dbReference>
<evidence type="ECO:0000256" key="4">
    <source>
        <dbReference type="ARBA" id="ARBA00035202"/>
    </source>
</evidence>
<keyword evidence="3 5" id="KW-0687">Ribonucleoprotein</keyword>
<keyword evidence="5" id="KW-0694">RNA-binding</keyword>
<comment type="caution">
    <text evidence="6">The sequence shown here is derived from an EMBL/GenBank/DDBJ whole genome shotgun (WGS) entry which is preliminary data.</text>
</comment>
<dbReference type="SUPFAM" id="SSF160369">
    <property type="entry name" value="Ribosomal protein L10-like"/>
    <property type="match status" value="1"/>
</dbReference>
<protein>
    <recommendedName>
        <fullName evidence="4 5">Large ribosomal subunit protein uL10</fullName>
    </recommendedName>
</protein>
<dbReference type="GO" id="GO:0005840">
    <property type="term" value="C:ribosome"/>
    <property type="evidence" value="ECO:0007669"/>
    <property type="project" value="UniProtKB-KW"/>
</dbReference>
<dbReference type="GO" id="GO:1990904">
    <property type="term" value="C:ribonucleoprotein complex"/>
    <property type="evidence" value="ECO:0007669"/>
    <property type="project" value="UniProtKB-KW"/>
</dbReference>
<keyword evidence="2 5" id="KW-0689">Ribosomal protein</keyword>
<evidence type="ECO:0000256" key="5">
    <source>
        <dbReference type="HAMAP-Rule" id="MF_00362"/>
    </source>
</evidence>
<keyword evidence="5" id="KW-0699">rRNA-binding</keyword>
<gene>
    <name evidence="5" type="primary">rplJ</name>
    <name evidence="6" type="ORF">AXX12_18060</name>
</gene>
<dbReference type="InterPro" id="IPR022973">
    <property type="entry name" value="Ribosomal_uL10_bac"/>
</dbReference>
<dbReference type="Pfam" id="PF00466">
    <property type="entry name" value="Ribosomal_L10"/>
    <property type="match status" value="1"/>
</dbReference>
<dbReference type="NCBIfam" id="NF000955">
    <property type="entry name" value="PRK00099.1-1"/>
    <property type="match status" value="1"/>
</dbReference>
<dbReference type="EMBL" id="LSGP01000009">
    <property type="protein sequence ID" value="KYZ77695.1"/>
    <property type="molecule type" value="Genomic_DNA"/>
</dbReference>
<sequence length="176" mass="18929">MPITTEKEQLVAELSDKLTRTKGAVLTTYSGLSVAQDTKLRRKLREAEVEYRVVKNTLTRIAAAKANITGLDKHLEGTTAIAISYTDPVAPAKVLSEFVKELKGKNLEIKAGIVEGKVIDANGVKSLASLPSREVLLAQLLAGMQSPIVGLVNVLHGTTRNLVCALEAIRKQKESA</sequence>
<organism evidence="6 7">
    <name type="scientific">Anaerosporomusa subterranea</name>
    <dbReference type="NCBI Taxonomy" id="1794912"/>
    <lineage>
        <taxon>Bacteria</taxon>
        <taxon>Bacillati</taxon>
        <taxon>Bacillota</taxon>
        <taxon>Negativicutes</taxon>
        <taxon>Acetonemataceae</taxon>
        <taxon>Anaerosporomusa</taxon>
    </lineage>
</organism>
<accession>A0A154BV08</accession>
<dbReference type="InterPro" id="IPR043141">
    <property type="entry name" value="Ribosomal_uL10-like_sf"/>
</dbReference>
<dbReference type="InterPro" id="IPR047865">
    <property type="entry name" value="Ribosomal_uL10_bac_type"/>
</dbReference>
<evidence type="ECO:0000313" key="7">
    <source>
        <dbReference type="Proteomes" id="UP000076268"/>
    </source>
</evidence>
<name>A0A154BV08_ANASB</name>
<evidence type="ECO:0000313" key="6">
    <source>
        <dbReference type="EMBL" id="KYZ77695.1"/>
    </source>
</evidence>
<dbReference type="Gene3D" id="3.30.70.1730">
    <property type="match status" value="1"/>
</dbReference>
<keyword evidence="7" id="KW-1185">Reference proteome</keyword>
<dbReference type="CDD" id="cd05797">
    <property type="entry name" value="Ribosomal_L10"/>
    <property type="match status" value="1"/>
</dbReference>
<evidence type="ECO:0000256" key="1">
    <source>
        <dbReference type="ARBA" id="ARBA00008889"/>
    </source>
</evidence>
<dbReference type="GO" id="GO:0006412">
    <property type="term" value="P:translation"/>
    <property type="evidence" value="ECO:0007669"/>
    <property type="project" value="UniProtKB-UniRule"/>
</dbReference>
<reference evidence="6 7" key="1">
    <citation type="submission" date="2016-02" db="EMBL/GenBank/DDBJ databases">
        <title>Anaerosporomusa subterraneum gen. nov., sp. nov., a spore-forming obligate anaerobe isolated from saprolite.</title>
        <authorList>
            <person name="Choi J.K."/>
            <person name="Shah M."/>
            <person name="Yee N."/>
        </authorList>
    </citation>
    <scope>NUCLEOTIDE SEQUENCE [LARGE SCALE GENOMIC DNA]</scope>
    <source>
        <strain evidence="6 7">RU4</strain>
    </source>
</reference>
<dbReference type="InterPro" id="IPR001790">
    <property type="entry name" value="Ribosomal_uL10"/>
</dbReference>
<dbReference type="PANTHER" id="PTHR11560">
    <property type="entry name" value="39S RIBOSOMAL PROTEIN L10, MITOCHONDRIAL"/>
    <property type="match status" value="1"/>
</dbReference>
<dbReference type="RefSeq" id="WP_066238119.1">
    <property type="nucleotide sequence ID" value="NZ_LSGP01000009.1"/>
</dbReference>
<dbReference type="AlphaFoldDB" id="A0A154BV08"/>
<dbReference type="Gene3D" id="6.10.250.290">
    <property type="match status" value="1"/>
</dbReference>